<dbReference type="Pfam" id="PF02661">
    <property type="entry name" value="Fic"/>
    <property type="match status" value="1"/>
</dbReference>
<sequence length="194" mass="23028">MYNQNDSKYCYPGSDVLVNIPGFTEQRQLDAFERLVTLDRLRLLNLRPVKGEYDRTHLCNIHRFIFKDIYPFAGKLREKDIAKGKFRFANVRFLASQIDQLLTELKNENLLNELPFEKFIERLAYYFTELNVLHPFREGNGRTQREFIRSIAAESDCFMDFTDIAPEQMLKAMIESPYNNQRLTHLLYTITKKN</sequence>
<organism evidence="9 10">
    <name type="scientific">Cohnella cellulosilytica</name>
    <dbReference type="NCBI Taxonomy" id="986710"/>
    <lineage>
        <taxon>Bacteria</taxon>
        <taxon>Bacillati</taxon>
        <taxon>Bacillota</taxon>
        <taxon>Bacilli</taxon>
        <taxon>Bacillales</taxon>
        <taxon>Paenibacillaceae</taxon>
        <taxon>Cohnella</taxon>
    </lineage>
</organism>
<evidence type="ECO:0000256" key="7">
    <source>
        <dbReference type="ARBA" id="ARBA00048696"/>
    </source>
</evidence>
<keyword evidence="1" id="KW-0808">Transferase</keyword>
<protein>
    <recommendedName>
        <fullName evidence="5">protein adenylyltransferase</fullName>
        <ecNumber evidence="5">2.7.7.108</ecNumber>
    </recommendedName>
</protein>
<evidence type="ECO:0000256" key="2">
    <source>
        <dbReference type="ARBA" id="ARBA00022695"/>
    </source>
</evidence>
<dbReference type="RefSeq" id="WP_378045277.1">
    <property type="nucleotide sequence ID" value="NZ_JBHMDN010000007.1"/>
</dbReference>
<dbReference type="InterPro" id="IPR003812">
    <property type="entry name" value="Fido"/>
</dbReference>
<accession>A0ABW2F6C1</accession>
<evidence type="ECO:0000313" key="10">
    <source>
        <dbReference type="Proteomes" id="UP001596378"/>
    </source>
</evidence>
<comment type="caution">
    <text evidence="9">The sequence shown here is derived from an EMBL/GenBank/DDBJ whole genome shotgun (WGS) entry which is preliminary data.</text>
</comment>
<dbReference type="PANTHER" id="PTHR39560:SF1">
    <property type="entry name" value="PROTEIN ADENYLYLTRANSFERASE FIC-RELATED"/>
    <property type="match status" value="1"/>
</dbReference>
<evidence type="ECO:0000256" key="3">
    <source>
        <dbReference type="ARBA" id="ARBA00022741"/>
    </source>
</evidence>
<name>A0ABW2F6C1_9BACL</name>
<keyword evidence="10" id="KW-1185">Reference proteome</keyword>
<dbReference type="InterPro" id="IPR036597">
    <property type="entry name" value="Fido-like_dom_sf"/>
</dbReference>
<evidence type="ECO:0000313" key="9">
    <source>
        <dbReference type="EMBL" id="MFC7148406.1"/>
    </source>
</evidence>
<evidence type="ECO:0000256" key="6">
    <source>
        <dbReference type="ARBA" id="ARBA00047939"/>
    </source>
</evidence>
<reference evidence="10" key="1">
    <citation type="journal article" date="2019" name="Int. J. Syst. Evol. Microbiol.">
        <title>The Global Catalogue of Microorganisms (GCM) 10K type strain sequencing project: providing services to taxonomists for standard genome sequencing and annotation.</title>
        <authorList>
            <consortium name="The Broad Institute Genomics Platform"/>
            <consortium name="The Broad Institute Genome Sequencing Center for Infectious Disease"/>
            <person name="Wu L."/>
            <person name="Ma J."/>
        </authorList>
    </citation>
    <scope>NUCLEOTIDE SEQUENCE [LARGE SCALE GENOMIC DNA]</scope>
    <source>
        <strain evidence="10">KCTC 12907</strain>
    </source>
</reference>
<dbReference type="SUPFAM" id="SSF140931">
    <property type="entry name" value="Fic-like"/>
    <property type="match status" value="1"/>
</dbReference>
<keyword evidence="2" id="KW-0548">Nucleotidyltransferase</keyword>
<dbReference type="Proteomes" id="UP001596378">
    <property type="component" value="Unassembled WGS sequence"/>
</dbReference>
<evidence type="ECO:0000256" key="4">
    <source>
        <dbReference type="ARBA" id="ARBA00022840"/>
    </source>
</evidence>
<keyword evidence="3" id="KW-0547">Nucleotide-binding</keyword>
<comment type="catalytic activity">
    <reaction evidence="7">
        <text>L-tyrosyl-[protein] + ATP = O-(5'-adenylyl)-L-tyrosyl-[protein] + diphosphate</text>
        <dbReference type="Rhea" id="RHEA:54288"/>
        <dbReference type="Rhea" id="RHEA-COMP:10136"/>
        <dbReference type="Rhea" id="RHEA-COMP:13846"/>
        <dbReference type="ChEBI" id="CHEBI:30616"/>
        <dbReference type="ChEBI" id="CHEBI:33019"/>
        <dbReference type="ChEBI" id="CHEBI:46858"/>
        <dbReference type="ChEBI" id="CHEBI:83624"/>
        <dbReference type="EC" id="2.7.7.108"/>
    </reaction>
</comment>
<comment type="catalytic activity">
    <reaction evidence="6">
        <text>L-threonyl-[protein] + ATP = 3-O-(5'-adenylyl)-L-threonyl-[protein] + diphosphate</text>
        <dbReference type="Rhea" id="RHEA:54292"/>
        <dbReference type="Rhea" id="RHEA-COMP:11060"/>
        <dbReference type="Rhea" id="RHEA-COMP:13847"/>
        <dbReference type="ChEBI" id="CHEBI:30013"/>
        <dbReference type="ChEBI" id="CHEBI:30616"/>
        <dbReference type="ChEBI" id="CHEBI:33019"/>
        <dbReference type="ChEBI" id="CHEBI:138113"/>
        <dbReference type="EC" id="2.7.7.108"/>
    </reaction>
</comment>
<evidence type="ECO:0000256" key="5">
    <source>
        <dbReference type="ARBA" id="ARBA00034531"/>
    </source>
</evidence>
<gene>
    <name evidence="9" type="ORF">ACFQMJ_07710</name>
</gene>
<evidence type="ECO:0000256" key="1">
    <source>
        <dbReference type="ARBA" id="ARBA00022679"/>
    </source>
</evidence>
<dbReference type="EMBL" id="JBHTAI010000004">
    <property type="protein sequence ID" value="MFC7148406.1"/>
    <property type="molecule type" value="Genomic_DNA"/>
</dbReference>
<dbReference type="Gene3D" id="1.10.3290.10">
    <property type="entry name" value="Fido-like domain"/>
    <property type="match status" value="1"/>
</dbReference>
<dbReference type="PANTHER" id="PTHR39560">
    <property type="entry name" value="PROTEIN ADENYLYLTRANSFERASE FIC-RELATED"/>
    <property type="match status" value="1"/>
</dbReference>
<dbReference type="PROSITE" id="PS51459">
    <property type="entry name" value="FIDO"/>
    <property type="match status" value="1"/>
</dbReference>
<feature type="domain" description="Fido" evidence="8">
    <location>
        <begin position="53"/>
        <end position="192"/>
    </location>
</feature>
<dbReference type="EC" id="2.7.7.108" evidence="5"/>
<evidence type="ECO:0000259" key="8">
    <source>
        <dbReference type="PROSITE" id="PS51459"/>
    </source>
</evidence>
<proteinExistence type="predicted"/>
<keyword evidence="4" id="KW-0067">ATP-binding</keyword>